<dbReference type="Pfam" id="PF10531">
    <property type="entry name" value="SLBB"/>
    <property type="match status" value="1"/>
</dbReference>
<evidence type="ECO:0000259" key="1">
    <source>
        <dbReference type="SMART" id="SM00278"/>
    </source>
</evidence>
<dbReference type="SMART" id="SM00278">
    <property type="entry name" value="HhH1"/>
    <property type="match status" value="2"/>
</dbReference>
<protein>
    <submittedName>
        <fullName evidence="2">Competence protein ComEA</fullName>
    </submittedName>
</protein>
<evidence type="ECO:0000313" key="3">
    <source>
        <dbReference type="Proteomes" id="UP000184196"/>
    </source>
</evidence>
<dbReference type="Proteomes" id="UP000184196">
    <property type="component" value="Unassembled WGS sequence"/>
</dbReference>
<sequence>MFEISRRHQLIILIIAAVLIFGGGYRYALWQQGSSLEKPVLEQPESRENPAGEGEMLVHVAGAVEKPGVYRLSPGARVQDAIKMAVALPEADLDILNLAAPLTDGQKIVVPLKQAGNDAVVMPGQGLSRPAPVSATPSGNPFARPVVDPRVSGSGGSLVNINTASQEELETLPGIGPSLAQRIIQYRETSGPFKVPEDIKNVSGIGEKRYEQLKDYITVY</sequence>
<dbReference type="PANTHER" id="PTHR21180">
    <property type="entry name" value="ENDONUCLEASE/EXONUCLEASE/PHOSPHATASE FAMILY DOMAIN-CONTAINING PROTEIN 1"/>
    <property type="match status" value="1"/>
</dbReference>
<dbReference type="Gene3D" id="3.10.560.10">
    <property type="entry name" value="Outer membrane lipoprotein wza domain like"/>
    <property type="match status" value="1"/>
</dbReference>
<dbReference type="InterPro" id="IPR003583">
    <property type="entry name" value="Hlx-hairpin-Hlx_DNA-bd_motif"/>
</dbReference>
<evidence type="ECO:0000313" key="2">
    <source>
        <dbReference type="EMBL" id="SHE40779.1"/>
    </source>
</evidence>
<dbReference type="InterPro" id="IPR004509">
    <property type="entry name" value="Competence_ComEA_HhH"/>
</dbReference>
<dbReference type="OrthoDB" id="9790239at2"/>
<dbReference type="GO" id="GO:0006281">
    <property type="term" value="P:DNA repair"/>
    <property type="evidence" value="ECO:0007669"/>
    <property type="project" value="InterPro"/>
</dbReference>
<feature type="domain" description="Helix-hairpin-helix DNA-binding motif class 1" evidence="1">
    <location>
        <begin position="167"/>
        <end position="186"/>
    </location>
</feature>
<dbReference type="GO" id="GO:0003677">
    <property type="term" value="F:DNA binding"/>
    <property type="evidence" value="ECO:0007669"/>
    <property type="project" value="InterPro"/>
</dbReference>
<proteinExistence type="predicted"/>
<organism evidence="2 3">
    <name type="scientific">Desulfofundulus australicus DSM 11792</name>
    <dbReference type="NCBI Taxonomy" id="1121425"/>
    <lineage>
        <taxon>Bacteria</taxon>
        <taxon>Bacillati</taxon>
        <taxon>Bacillota</taxon>
        <taxon>Clostridia</taxon>
        <taxon>Eubacteriales</taxon>
        <taxon>Peptococcaceae</taxon>
        <taxon>Desulfofundulus</taxon>
    </lineage>
</organism>
<dbReference type="EMBL" id="FQUW01000005">
    <property type="protein sequence ID" value="SHE40779.1"/>
    <property type="molecule type" value="Genomic_DNA"/>
</dbReference>
<dbReference type="InterPro" id="IPR051675">
    <property type="entry name" value="Endo/Exo/Phosphatase_dom_1"/>
</dbReference>
<reference evidence="3" key="1">
    <citation type="submission" date="2016-11" db="EMBL/GenBank/DDBJ databases">
        <authorList>
            <person name="Varghese N."/>
            <person name="Submissions S."/>
        </authorList>
    </citation>
    <scope>NUCLEOTIDE SEQUENCE [LARGE SCALE GENOMIC DNA]</scope>
    <source>
        <strain evidence="3">DSM 11792</strain>
    </source>
</reference>
<dbReference type="NCBIfam" id="TIGR00426">
    <property type="entry name" value="competence protein ComEA helix-hairpin-helix repeat region"/>
    <property type="match status" value="1"/>
</dbReference>
<accession>A0A1M4T8H2</accession>
<dbReference type="AlphaFoldDB" id="A0A1M4T8H2"/>
<keyword evidence="3" id="KW-1185">Reference proteome</keyword>
<dbReference type="SUPFAM" id="SSF47781">
    <property type="entry name" value="RuvA domain 2-like"/>
    <property type="match status" value="1"/>
</dbReference>
<gene>
    <name evidence="2" type="ORF">SAMN02745218_00251</name>
</gene>
<dbReference type="PANTHER" id="PTHR21180:SF32">
    <property type="entry name" value="ENDONUCLEASE_EXONUCLEASE_PHOSPHATASE FAMILY DOMAIN-CONTAINING PROTEIN 1"/>
    <property type="match status" value="1"/>
</dbReference>
<dbReference type="RefSeq" id="WP_073162578.1">
    <property type="nucleotide sequence ID" value="NZ_FQUW01000005.1"/>
</dbReference>
<dbReference type="GO" id="GO:0015628">
    <property type="term" value="P:protein secretion by the type II secretion system"/>
    <property type="evidence" value="ECO:0007669"/>
    <property type="project" value="TreeGrafter"/>
</dbReference>
<dbReference type="InterPro" id="IPR019554">
    <property type="entry name" value="Soluble_ligand-bd"/>
</dbReference>
<dbReference type="Pfam" id="PF12836">
    <property type="entry name" value="HHH_3"/>
    <property type="match status" value="1"/>
</dbReference>
<name>A0A1M4T8H2_9FIRM</name>
<feature type="domain" description="Helix-hairpin-helix DNA-binding motif class 1" evidence="1">
    <location>
        <begin position="197"/>
        <end position="216"/>
    </location>
</feature>
<dbReference type="GO" id="GO:0015627">
    <property type="term" value="C:type II protein secretion system complex"/>
    <property type="evidence" value="ECO:0007669"/>
    <property type="project" value="TreeGrafter"/>
</dbReference>
<dbReference type="Gene3D" id="1.10.150.320">
    <property type="entry name" value="Photosystem II 12 kDa extrinsic protein"/>
    <property type="match status" value="1"/>
</dbReference>
<dbReference type="InterPro" id="IPR010994">
    <property type="entry name" value="RuvA_2-like"/>
</dbReference>